<feature type="transmembrane region" description="Helical" evidence="1">
    <location>
        <begin position="68"/>
        <end position="91"/>
    </location>
</feature>
<feature type="transmembrane region" description="Helical" evidence="1">
    <location>
        <begin position="229"/>
        <end position="245"/>
    </location>
</feature>
<proteinExistence type="predicted"/>
<accession>A0A3B0V337</accession>
<keyword evidence="1" id="KW-0812">Transmembrane</keyword>
<feature type="transmembrane region" description="Helical" evidence="1">
    <location>
        <begin position="112"/>
        <end position="133"/>
    </location>
</feature>
<keyword evidence="1" id="KW-1133">Transmembrane helix</keyword>
<gene>
    <name evidence="2" type="ORF">MNBD_CHLOROFLEXI01-2642</name>
</gene>
<dbReference type="AlphaFoldDB" id="A0A3B0V337"/>
<keyword evidence="1" id="KW-0472">Membrane</keyword>
<sequence>MIVVLLGFNFLLMLILPVLLGRLVSSWRQVGWGLFGIGAVTFILSQIAHIPFNWLILQRLKWIDPENLIFFALFLGLSAGLFEEIARYLVYRYWAKDARSWGKGLMLGVGHGGIEAILIGVVGLINFTILLGLKNGYFAGILASVPEDQLFLVDEQINALFGVPVSMALLGVTERIFAMMFHLSASLLVMQVFVRQQVRWLGAAIVWHALLNAFAVYSISIWGAIPTEIGLGLFGFVSVGLIFWLH</sequence>
<dbReference type="Pfam" id="PF10086">
    <property type="entry name" value="YhfC"/>
    <property type="match status" value="1"/>
</dbReference>
<protein>
    <recommendedName>
        <fullName evidence="3">YhfC family intramembrane metalloprotease</fullName>
    </recommendedName>
</protein>
<dbReference type="EMBL" id="UOEU01000342">
    <property type="protein sequence ID" value="VAW32287.1"/>
    <property type="molecule type" value="Genomic_DNA"/>
</dbReference>
<evidence type="ECO:0000256" key="1">
    <source>
        <dbReference type="SAM" id="Phobius"/>
    </source>
</evidence>
<reference evidence="2" key="1">
    <citation type="submission" date="2018-06" db="EMBL/GenBank/DDBJ databases">
        <authorList>
            <person name="Zhirakovskaya E."/>
        </authorList>
    </citation>
    <scope>NUCLEOTIDE SEQUENCE</scope>
</reference>
<dbReference type="InterPro" id="IPR011397">
    <property type="entry name" value="YhfC"/>
</dbReference>
<name>A0A3B0V337_9ZZZZ</name>
<feature type="transmembrane region" description="Helical" evidence="1">
    <location>
        <begin position="201"/>
        <end position="223"/>
    </location>
</feature>
<feature type="transmembrane region" description="Helical" evidence="1">
    <location>
        <begin position="6"/>
        <end position="25"/>
    </location>
</feature>
<evidence type="ECO:0000313" key="2">
    <source>
        <dbReference type="EMBL" id="VAW32287.1"/>
    </source>
</evidence>
<organism evidence="2">
    <name type="scientific">hydrothermal vent metagenome</name>
    <dbReference type="NCBI Taxonomy" id="652676"/>
    <lineage>
        <taxon>unclassified sequences</taxon>
        <taxon>metagenomes</taxon>
        <taxon>ecological metagenomes</taxon>
    </lineage>
</organism>
<evidence type="ECO:0008006" key="3">
    <source>
        <dbReference type="Google" id="ProtNLM"/>
    </source>
</evidence>
<feature type="non-terminal residue" evidence="2">
    <location>
        <position position="246"/>
    </location>
</feature>
<feature type="transmembrane region" description="Helical" evidence="1">
    <location>
        <begin position="32"/>
        <end position="56"/>
    </location>
</feature>